<dbReference type="RefSeq" id="WP_212570407.1">
    <property type="nucleotide sequence ID" value="NZ_CP073084.1"/>
</dbReference>
<accession>A0ABX7YLL1</accession>
<dbReference type="PANTHER" id="PTHR33835">
    <property type="entry name" value="YALI0C07656P"/>
    <property type="match status" value="1"/>
</dbReference>
<dbReference type="PANTHER" id="PTHR33835:SF1">
    <property type="entry name" value="METALLO-BETA-LACTAMASE DOMAIN-CONTAINING PROTEIN"/>
    <property type="match status" value="1"/>
</dbReference>
<evidence type="ECO:0000313" key="1">
    <source>
        <dbReference type="EMBL" id="QUE54139.1"/>
    </source>
</evidence>
<dbReference type="Proteomes" id="UP000677616">
    <property type="component" value="Chromosome"/>
</dbReference>
<protein>
    <submittedName>
        <fullName evidence="1">DUF4336 domain-containing protein</fullName>
    </submittedName>
</protein>
<dbReference type="EMBL" id="CP073084">
    <property type="protein sequence ID" value="QUE54139.1"/>
    <property type="molecule type" value="Genomic_DNA"/>
</dbReference>
<dbReference type="InterPro" id="IPR036866">
    <property type="entry name" value="RibonucZ/Hydroxyglut_hydro"/>
</dbReference>
<organism evidence="1 2">
    <name type="scientific">Streptococcus oriscaviae</name>
    <dbReference type="NCBI Taxonomy" id="2781599"/>
    <lineage>
        <taxon>Bacteria</taxon>
        <taxon>Bacillati</taxon>
        <taxon>Bacillota</taxon>
        <taxon>Bacilli</taxon>
        <taxon>Lactobacillales</taxon>
        <taxon>Streptococcaceae</taxon>
        <taxon>Streptococcus</taxon>
    </lineage>
</organism>
<name>A0ABX7YLL1_9STRE</name>
<dbReference type="Pfam" id="PF14234">
    <property type="entry name" value="DUF4336"/>
    <property type="match status" value="1"/>
</dbReference>
<reference evidence="1 2" key="1">
    <citation type="submission" date="2021-04" db="EMBL/GenBank/DDBJ databases">
        <title>Complete genome sequence of a novel Streptococcus species.</title>
        <authorList>
            <person name="Teng J.L.L."/>
        </authorList>
    </citation>
    <scope>NUCLEOTIDE SEQUENCE [LARGE SCALE GENOMIC DNA]</scope>
    <source>
        <strain evidence="1 2">HKU75</strain>
    </source>
</reference>
<dbReference type="InterPro" id="IPR025638">
    <property type="entry name" value="DUF4336"/>
</dbReference>
<proteinExistence type="predicted"/>
<evidence type="ECO:0000313" key="2">
    <source>
        <dbReference type="Proteomes" id="UP000677616"/>
    </source>
</evidence>
<sequence length="252" mass="28947">MTIPIKLYEPLYQLKPIAENIWIVDGPAIEMPFGLAKVPFSTRMTVVRLANGKLWCHSPIQPNQTLLDSLAQLGEVAYLIGPNKLHYAYLQAWKDIYPQAQVWLAPGIDQRARAQKIPLPQGQKLTEQAPSAWSAELDQVLFKGSRFMQEVVFFHKDSKTLILTDMIENIETHQMKPYQRLLYKLGDNAYPNGKTPRDLRLTFVGKKKAARTSFETLKNWKPEKIILAHGQCFLENGQEELKRAFQWVGEEK</sequence>
<gene>
    <name evidence="1" type="ORF">INT76_09990</name>
</gene>
<dbReference type="SUPFAM" id="SSF56281">
    <property type="entry name" value="Metallo-hydrolase/oxidoreductase"/>
    <property type="match status" value="1"/>
</dbReference>
<keyword evidence="2" id="KW-1185">Reference proteome</keyword>